<keyword evidence="5 6" id="KW-0472">Membrane</keyword>
<keyword evidence="8" id="KW-1185">Reference proteome</keyword>
<reference evidence="7 8" key="2">
    <citation type="submission" date="2024-02" db="EMBL/GenBank/DDBJ databases">
        <title>The Genome Sequence of Enterococcus sp. DIV0159.</title>
        <authorList>
            <person name="Earl A."/>
            <person name="Manson A."/>
            <person name="Gilmore M."/>
            <person name="Sanders J."/>
            <person name="Shea T."/>
            <person name="Howe W."/>
            <person name="Livny J."/>
            <person name="Cuomo C."/>
            <person name="Neafsey D."/>
            <person name="Birren B."/>
        </authorList>
    </citation>
    <scope>NUCLEOTIDE SEQUENCE [LARGE SCALE GENOMIC DNA]</scope>
    <source>
        <strain evidence="7 8">665A</strain>
    </source>
</reference>
<proteinExistence type="inferred from homology"/>
<feature type="transmembrane region" description="Helical" evidence="6">
    <location>
        <begin position="248"/>
        <end position="267"/>
    </location>
</feature>
<comment type="caution">
    <text evidence="7">The sequence shown here is derived from an EMBL/GenBank/DDBJ whole genome shotgun (WGS) entry which is preliminary data.</text>
</comment>
<protein>
    <submittedName>
        <fullName evidence="7">Magnesium transporter</fullName>
    </submittedName>
</protein>
<sequence>MLEKKVINTGGKSRTWLSIIEPTEEQIQQYTVQFDLPKDIFTLHPFTEEVSRAETLSSNELGNCVSLVLVSYQVEKDVSNSVEGALLPISFLFSDELIITVSSGNFERLKIQRMFEECEGEVAPFIISYLLYTYHNYLVALNKQKRMIDEVNDVSKNSTEKENLILLRDIEKNLVYLEHTLDDQKQTTDHLLENEQIINQISKDVLNDVRISCRRVEKLVHLYRGLVDSTSGMVSALMDNTLNHLMKYLDSAALIISIPTLIFSLWGINTGGLLWKDSILGSLGVVLLAVIVTVIGVILLRRKDYMG</sequence>
<dbReference type="EMBL" id="JAFREL020000001">
    <property type="protein sequence ID" value="MEO1768967.1"/>
    <property type="molecule type" value="Genomic_DNA"/>
</dbReference>
<dbReference type="InterPro" id="IPR045861">
    <property type="entry name" value="CorA_cytoplasmic_dom"/>
</dbReference>
<accession>A0ABV0ENK5</accession>
<dbReference type="Gene3D" id="3.30.460.20">
    <property type="entry name" value="CorA soluble domain-like"/>
    <property type="match status" value="1"/>
</dbReference>
<evidence type="ECO:0000256" key="6">
    <source>
        <dbReference type="SAM" id="Phobius"/>
    </source>
</evidence>
<dbReference type="Pfam" id="PF01544">
    <property type="entry name" value="CorA"/>
    <property type="match status" value="1"/>
</dbReference>
<comment type="similarity">
    <text evidence="2">Belongs to the CorA metal ion transporter (MIT) (TC 1.A.35) family.</text>
</comment>
<dbReference type="InterPro" id="IPR002523">
    <property type="entry name" value="MgTranspt_CorA/ZnTranspt_ZntB"/>
</dbReference>
<evidence type="ECO:0000313" key="8">
    <source>
        <dbReference type="Proteomes" id="UP000664357"/>
    </source>
</evidence>
<dbReference type="InterPro" id="IPR047199">
    <property type="entry name" value="CorA-like"/>
</dbReference>
<dbReference type="PANTHER" id="PTHR47891">
    <property type="entry name" value="TRANSPORTER-RELATED"/>
    <property type="match status" value="1"/>
</dbReference>
<dbReference type="Gene3D" id="1.20.58.340">
    <property type="entry name" value="Magnesium transport protein CorA, transmembrane region"/>
    <property type="match status" value="2"/>
</dbReference>
<keyword evidence="4 6" id="KW-1133">Transmembrane helix</keyword>
<dbReference type="SUPFAM" id="SSF143865">
    <property type="entry name" value="CorA soluble domain-like"/>
    <property type="match status" value="1"/>
</dbReference>
<evidence type="ECO:0000256" key="5">
    <source>
        <dbReference type="ARBA" id="ARBA00023136"/>
    </source>
</evidence>
<dbReference type="RefSeq" id="WP_207700724.1">
    <property type="nucleotide sequence ID" value="NZ_JAFREL020000001.1"/>
</dbReference>
<dbReference type="SUPFAM" id="SSF144083">
    <property type="entry name" value="Magnesium transport protein CorA, transmembrane region"/>
    <property type="match status" value="1"/>
</dbReference>
<evidence type="ECO:0000313" key="7">
    <source>
        <dbReference type="EMBL" id="MEO1768967.1"/>
    </source>
</evidence>
<evidence type="ECO:0000256" key="3">
    <source>
        <dbReference type="ARBA" id="ARBA00022692"/>
    </source>
</evidence>
<dbReference type="PANTHER" id="PTHR47891:SF1">
    <property type="entry name" value="CORA-MAGNESIUM AND COBALT TRANSPORTER"/>
    <property type="match status" value="1"/>
</dbReference>
<organism evidence="7 8">
    <name type="scientific">Candidatus Enterococcus ferrettii</name>
    <dbReference type="NCBI Taxonomy" id="2815324"/>
    <lineage>
        <taxon>Bacteria</taxon>
        <taxon>Bacillati</taxon>
        <taxon>Bacillota</taxon>
        <taxon>Bacilli</taxon>
        <taxon>Lactobacillales</taxon>
        <taxon>Enterococcaceae</taxon>
        <taxon>Enterococcus</taxon>
    </lineage>
</organism>
<evidence type="ECO:0000256" key="2">
    <source>
        <dbReference type="ARBA" id="ARBA00009765"/>
    </source>
</evidence>
<evidence type="ECO:0000256" key="1">
    <source>
        <dbReference type="ARBA" id="ARBA00004141"/>
    </source>
</evidence>
<comment type="subcellular location">
    <subcellularLocation>
        <location evidence="1">Membrane</location>
        <topology evidence="1">Multi-pass membrane protein</topology>
    </subcellularLocation>
</comment>
<reference evidence="7 8" key="1">
    <citation type="submission" date="2021-03" db="EMBL/GenBank/DDBJ databases">
        <authorList>
            <person name="Gilmore M.S."/>
            <person name="Schwartzman J."/>
            <person name="Van Tyne D."/>
            <person name="Martin M."/>
            <person name="Earl A.M."/>
            <person name="Manson A.L."/>
            <person name="Straub T."/>
            <person name="Salamzade R."/>
            <person name="Saavedra J."/>
            <person name="Lebreton F."/>
            <person name="Prichula J."/>
            <person name="Schaufler K."/>
            <person name="Gaca A."/>
            <person name="Sgardioli B."/>
            <person name="Wagenaar J."/>
            <person name="Strong T."/>
        </authorList>
    </citation>
    <scope>NUCLEOTIDE SEQUENCE [LARGE SCALE GENOMIC DNA]</scope>
    <source>
        <strain evidence="7 8">665A</strain>
    </source>
</reference>
<dbReference type="Proteomes" id="UP000664357">
    <property type="component" value="Unassembled WGS sequence"/>
</dbReference>
<gene>
    <name evidence="7" type="ORF">JZO67_000906</name>
</gene>
<feature type="transmembrane region" description="Helical" evidence="6">
    <location>
        <begin position="279"/>
        <end position="300"/>
    </location>
</feature>
<name>A0ABV0ENK5_9ENTE</name>
<keyword evidence="3 6" id="KW-0812">Transmembrane</keyword>
<evidence type="ECO:0000256" key="4">
    <source>
        <dbReference type="ARBA" id="ARBA00022989"/>
    </source>
</evidence>
<dbReference type="InterPro" id="IPR045863">
    <property type="entry name" value="CorA_TM1_TM2"/>
</dbReference>
<dbReference type="CDD" id="cd12827">
    <property type="entry name" value="EcCorA_ZntB-like_u2"/>
    <property type="match status" value="1"/>
</dbReference>